<protein>
    <recommendedName>
        <fullName evidence="2">CARD domain-containing protein</fullName>
    </recommendedName>
</protein>
<name>A0A8W8KCS4_MAGGI</name>
<sequence length="1187" mass="135345">MDAHSLESFRECKLNLLEILEVETEDWMNDHYKQLIKKAGNEAKLIITTASHYLLQLRDELKDFKEILRKLNIKMAEQVVGITSRGLFIDGETLSLNGKEDLSSLKSDEFRFEFGEAKCLLDRQVQIKLNLDIKKSIKQTREILDKVDDDIMVNTVAVEKLEDFIQKWAEKVIEEETTDQLEESKKDEVENGDGDTKEEDGKDDAGKEEENDAGKLDKSETSDGTDEKHNEIDDRANIETIAEDKKSESDTNDGKGEETLTQEIDNDSNDTEKPQGSTESLMSTEEKRLDGGSEKDDEENDDVTGNGDVSEDENALENTESDENKEDRLQDIHDVNINDGDGEEVTHYANMNGDDYGEDRRNDHKNEDIETLMLNELQEHPDQEPDNPFPAEDWDTFVYYRPIKHSDSEEEEVMCAVIVKREMLRQSDIMCSVSKNPNDLRACLKNKYEKLLSYFVTVKFLREPVDMGECFVFVPYQQPSKTLQHVIRTRSPQGQWADVTPKNISNLTSLPGVKLSGIEVHEKDPFGLIVVAKENQIHCSVPKEGIAIEPENDRNMTILVSPVTFDGETCISFSTEEVSIERLEAYKKDNSEFMHVSSVDARLHIVCDEATEDDLSVVFYDLLRIENSESDDFRSPEKEALRRCWRRLVNGLDVEKLLEQLEERRIPAKSRSKTDSVNFRQKIENEESMGDKARLLLREIEQWNKEDINGFVVCLRESKQSYLAKIFAETVDKIAKELKSTTGNTHQGNPEIKTLVRKNDGPWVPSNPVTISERPEDFVLVLPPGGREYQIIVLHLSGQMMKRDLCAFGDVLSNDVSGTRTSLICRQHSKQPEKITIQCVRSEAAASRIKHLENNGYTYGWEEDIQFGMCDGESLEITFDLNLGLVDIGEDGVLRMYYFSYLDTAQFVGDLFLVDERAQSQEALFSGDLCYNVGAVKQRPPRSGCIKVTLPKSAAPYIDRTPFRMLHVQVIALAKYIGFRLSALGRDSVLQFASSLVEDEALRRRLYVKVRRVCRGKDDAARCEMFIINWARQRLKFENKAILLIDALGFEPDIQADVKDFSLIYSDSGVLCDHYLQRMSEFIGEEWISLGRNLGIPDRDLRLLQIDFKDKAERNYKLLDTFRLSRTAIEQGSGVIRFLLRACKGAGCTAGLITFIRYIAGIFKEQTFTRSQSWMSLSSAMPSVEIT</sequence>
<dbReference type="InterPro" id="IPR011029">
    <property type="entry name" value="DEATH-like_dom_sf"/>
</dbReference>
<dbReference type="CDD" id="cd01670">
    <property type="entry name" value="Death"/>
    <property type="match status" value="1"/>
</dbReference>
<feature type="domain" description="CARD" evidence="2">
    <location>
        <begin position="633"/>
        <end position="730"/>
    </location>
</feature>
<feature type="region of interest" description="Disordered" evidence="1">
    <location>
        <begin position="176"/>
        <end position="362"/>
    </location>
</feature>
<dbReference type="AlphaFoldDB" id="A0A8W8KCS4"/>
<evidence type="ECO:0000313" key="4">
    <source>
        <dbReference type="Proteomes" id="UP000005408"/>
    </source>
</evidence>
<dbReference type="SUPFAM" id="SSF47986">
    <property type="entry name" value="DEATH domain"/>
    <property type="match status" value="2"/>
</dbReference>
<dbReference type="EnsemblMetazoa" id="G22940.1">
    <property type="protein sequence ID" value="G22940.1:cds"/>
    <property type="gene ID" value="G22940"/>
</dbReference>
<feature type="compositionally biased region" description="Basic and acidic residues" evidence="1">
    <location>
        <begin position="212"/>
        <end position="258"/>
    </location>
</feature>
<dbReference type="GO" id="GO:0042981">
    <property type="term" value="P:regulation of apoptotic process"/>
    <property type="evidence" value="ECO:0007669"/>
    <property type="project" value="InterPro"/>
</dbReference>
<feature type="compositionally biased region" description="Basic and acidic residues" evidence="1">
    <location>
        <begin position="325"/>
        <end position="336"/>
    </location>
</feature>
<accession>A0A8W8KCS4</accession>
<organism evidence="3 4">
    <name type="scientific">Magallana gigas</name>
    <name type="common">Pacific oyster</name>
    <name type="synonym">Crassostrea gigas</name>
    <dbReference type="NCBI Taxonomy" id="29159"/>
    <lineage>
        <taxon>Eukaryota</taxon>
        <taxon>Metazoa</taxon>
        <taxon>Spiralia</taxon>
        <taxon>Lophotrochozoa</taxon>
        <taxon>Mollusca</taxon>
        <taxon>Bivalvia</taxon>
        <taxon>Autobranchia</taxon>
        <taxon>Pteriomorphia</taxon>
        <taxon>Ostreida</taxon>
        <taxon>Ostreoidea</taxon>
        <taxon>Ostreidae</taxon>
        <taxon>Magallana</taxon>
    </lineage>
</organism>
<reference evidence="3" key="1">
    <citation type="submission" date="2022-08" db="UniProtKB">
        <authorList>
            <consortium name="EnsemblMetazoa"/>
        </authorList>
    </citation>
    <scope>IDENTIFICATION</scope>
    <source>
        <strain evidence="3">05x7-T-G4-1.051#20</strain>
    </source>
</reference>
<dbReference type="PROSITE" id="PS50209">
    <property type="entry name" value="CARD"/>
    <property type="match status" value="1"/>
</dbReference>
<keyword evidence="4" id="KW-1185">Reference proteome</keyword>
<dbReference type="InterPro" id="IPR001315">
    <property type="entry name" value="CARD"/>
</dbReference>
<feature type="compositionally biased region" description="Acidic residues" evidence="1">
    <location>
        <begin position="309"/>
        <end position="324"/>
    </location>
</feature>
<dbReference type="Gene3D" id="1.10.533.10">
    <property type="entry name" value="Death Domain, Fas"/>
    <property type="match status" value="2"/>
</dbReference>
<feature type="compositionally biased region" description="Polar residues" evidence="1">
    <location>
        <begin position="274"/>
        <end position="283"/>
    </location>
</feature>
<evidence type="ECO:0000256" key="1">
    <source>
        <dbReference type="SAM" id="MobiDB-lite"/>
    </source>
</evidence>
<evidence type="ECO:0000259" key="2">
    <source>
        <dbReference type="PROSITE" id="PS50209"/>
    </source>
</evidence>
<proteinExistence type="predicted"/>
<feature type="compositionally biased region" description="Basic and acidic residues" evidence="1">
    <location>
        <begin position="284"/>
        <end position="294"/>
    </location>
</feature>
<evidence type="ECO:0000313" key="3">
    <source>
        <dbReference type="EnsemblMetazoa" id="G22940.1:cds"/>
    </source>
</evidence>
<dbReference type="Proteomes" id="UP000005408">
    <property type="component" value="Unassembled WGS sequence"/>
</dbReference>